<feature type="signal peptide" evidence="1">
    <location>
        <begin position="1"/>
        <end position="19"/>
    </location>
</feature>
<keyword evidence="1" id="KW-0732">Signal</keyword>
<reference evidence="3 4" key="1">
    <citation type="journal article" date="2019" name="Sci. Rep.">
        <title>Differences in resource use lead to coexistence of seed-transmitted microbial populations.</title>
        <authorList>
            <person name="Torres-Cortes G."/>
            <person name="Garcia B.J."/>
            <person name="Compant S."/>
            <person name="Rezki S."/>
            <person name="Jones P."/>
            <person name="Preveaux A."/>
            <person name="Briand M."/>
            <person name="Roulet A."/>
            <person name="Bouchez O."/>
            <person name="Jacobson D."/>
            <person name="Barret M."/>
        </authorList>
    </citation>
    <scope>NUCLEOTIDE SEQUENCE [LARGE SCALE GENOMIC DNA]</scope>
    <source>
        <strain evidence="3 4">CFBP13511</strain>
    </source>
</reference>
<dbReference type="EMBL" id="JACYNN010000002">
    <property type="protein sequence ID" value="MBD8105837.1"/>
    <property type="molecule type" value="Genomic_DNA"/>
</dbReference>
<dbReference type="RefSeq" id="WP_137230011.1">
    <property type="nucleotide sequence ID" value="NZ_JACYNM010000004.1"/>
</dbReference>
<sequence length="135" mass="15024">MNLKSLGFSLLLLSGLAHADNNQVIGCFTSGKVNVKFVQVNQDGISLGYVKYSKSDKGIPLLFISDSSEVNEDGRPGEYTSKWAEFIDGKVNGYYTIMSQGARFYQLTYKSKKNTTTSFQDNTNAYNENGTDCKW</sequence>
<evidence type="ECO:0000313" key="3">
    <source>
        <dbReference type="EMBL" id="TKJ84441.1"/>
    </source>
</evidence>
<reference evidence="2 5" key="2">
    <citation type="journal article" date="2020" name="FEMS Microbiol. Ecol.">
        <title>Temporal dynamics of bacterial communities during seed development and maturation.</title>
        <authorList>
            <person name="Chesneau G."/>
            <person name="Torres-Cortes G."/>
            <person name="Briand M."/>
            <person name="Darrasse A."/>
            <person name="Preveaux A."/>
            <person name="Marais C."/>
            <person name="Jacques M.A."/>
            <person name="Shade A."/>
            <person name="Barret M."/>
        </authorList>
    </citation>
    <scope>NUCLEOTIDE SEQUENCE [LARGE SCALE GENOMIC DNA]</scope>
    <source>
        <strain evidence="2 5">CFBP13732</strain>
    </source>
</reference>
<gene>
    <name evidence="3" type="ORF">EpCFBP13511_21270</name>
    <name evidence="2" type="ORF">IFT93_05290</name>
</gene>
<protein>
    <submittedName>
        <fullName evidence="3">Uncharacterized protein</fullName>
    </submittedName>
</protein>
<keyword evidence="5" id="KW-1185">Reference proteome</keyword>
<organism evidence="3 4">
    <name type="scientific">Erwinia persicina</name>
    <dbReference type="NCBI Taxonomy" id="55211"/>
    <lineage>
        <taxon>Bacteria</taxon>
        <taxon>Pseudomonadati</taxon>
        <taxon>Pseudomonadota</taxon>
        <taxon>Gammaproteobacteria</taxon>
        <taxon>Enterobacterales</taxon>
        <taxon>Erwiniaceae</taxon>
        <taxon>Erwinia</taxon>
    </lineage>
</organism>
<dbReference type="AlphaFoldDB" id="A0A4U3EUX4"/>
<dbReference type="Proteomes" id="UP000661012">
    <property type="component" value="Unassembled WGS sequence"/>
</dbReference>
<name>A0A4U3EUX4_9GAMM</name>
<dbReference type="OrthoDB" id="9096196at2"/>
<evidence type="ECO:0000313" key="5">
    <source>
        <dbReference type="Proteomes" id="UP000661012"/>
    </source>
</evidence>
<comment type="caution">
    <text evidence="3">The sequence shown here is derived from an EMBL/GenBank/DDBJ whole genome shotgun (WGS) entry which is preliminary data.</text>
</comment>
<dbReference type="Proteomes" id="UP000306393">
    <property type="component" value="Unassembled WGS sequence"/>
</dbReference>
<accession>A0A4U3EUX4</accession>
<evidence type="ECO:0000313" key="2">
    <source>
        <dbReference type="EMBL" id="MBD8105837.1"/>
    </source>
</evidence>
<proteinExistence type="predicted"/>
<dbReference type="EMBL" id="QGAC01000027">
    <property type="protein sequence ID" value="TKJ84441.1"/>
    <property type="molecule type" value="Genomic_DNA"/>
</dbReference>
<evidence type="ECO:0000313" key="4">
    <source>
        <dbReference type="Proteomes" id="UP000306393"/>
    </source>
</evidence>
<evidence type="ECO:0000256" key="1">
    <source>
        <dbReference type="SAM" id="SignalP"/>
    </source>
</evidence>
<feature type="chain" id="PRO_5020560792" evidence="1">
    <location>
        <begin position="20"/>
        <end position="135"/>
    </location>
</feature>